<evidence type="ECO:0000256" key="20">
    <source>
        <dbReference type="ARBA" id="ARBA00034003"/>
    </source>
</evidence>
<dbReference type="Gene3D" id="3.90.920.10">
    <property type="entry name" value="DNA primase, PRIM domain"/>
    <property type="match status" value="1"/>
</dbReference>
<organism evidence="23 24">
    <name type="scientific">Devosia epidermidihirudinis</name>
    <dbReference type="NCBI Taxonomy" id="1293439"/>
    <lineage>
        <taxon>Bacteria</taxon>
        <taxon>Pseudomonadati</taxon>
        <taxon>Pseudomonadota</taxon>
        <taxon>Alphaproteobacteria</taxon>
        <taxon>Hyphomicrobiales</taxon>
        <taxon>Devosiaceae</taxon>
        <taxon>Devosia</taxon>
    </lineage>
</organism>
<dbReference type="Gene3D" id="3.30.1490.70">
    <property type="match status" value="1"/>
</dbReference>
<evidence type="ECO:0000259" key="22">
    <source>
        <dbReference type="PROSITE" id="PS50160"/>
    </source>
</evidence>
<evidence type="ECO:0000256" key="2">
    <source>
        <dbReference type="ARBA" id="ARBA00012727"/>
    </source>
</evidence>
<dbReference type="NCBIfam" id="TIGR02777">
    <property type="entry name" value="LigD_PE_dom"/>
    <property type="match status" value="1"/>
</dbReference>
<dbReference type="Gene3D" id="2.40.50.140">
    <property type="entry name" value="Nucleic acid-binding proteins"/>
    <property type="match status" value="1"/>
</dbReference>
<dbReference type="CDD" id="cd07971">
    <property type="entry name" value="OBF_DNA_ligase_LigD"/>
    <property type="match status" value="1"/>
</dbReference>
<proteinExistence type="predicted"/>
<dbReference type="PROSITE" id="PS50160">
    <property type="entry name" value="DNA_LIGASE_A3"/>
    <property type="match status" value="1"/>
</dbReference>
<feature type="region of interest" description="Disordered" evidence="21">
    <location>
        <begin position="14"/>
        <end position="34"/>
    </location>
</feature>
<dbReference type="CDD" id="cd07906">
    <property type="entry name" value="Adenylation_DNA_ligase_LigD_LigC"/>
    <property type="match status" value="1"/>
</dbReference>
<keyword evidence="8" id="KW-0547">Nucleotide-binding</keyword>
<dbReference type="GO" id="GO:0004527">
    <property type="term" value="F:exonuclease activity"/>
    <property type="evidence" value="ECO:0007669"/>
    <property type="project" value="UniProtKB-KW"/>
</dbReference>
<dbReference type="Pfam" id="PF01068">
    <property type="entry name" value="DNA_ligase_A_M"/>
    <property type="match status" value="1"/>
</dbReference>
<name>A0A0F5Q2W5_9HYPH</name>
<evidence type="ECO:0000256" key="11">
    <source>
        <dbReference type="ARBA" id="ARBA00022839"/>
    </source>
</evidence>
<keyword evidence="5" id="KW-0548">Nucleotidyltransferase</keyword>
<feature type="region of interest" description="Disordered" evidence="21">
    <location>
        <begin position="207"/>
        <end position="231"/>
    </location>
</feature>
<dbReference type="Pfam" id="PF13298">
    <property type="entry name" value="LigD_N"/>
    <property type="match status" value="1"/>
</dbReference>
<evidence type="ECO:0000256" key="14">
    <source>
        <dbReference type="ARBA" id="ARBA00023125"/>
    </source>
</evidence>
<keyword evidence="10" id="KW-0378">Hydrolase</keyword>
<dbReference type="Proteomes" id="UP000033411">
    <property type="component" value="Unassembled WGS sequence"/>
</dbReference>
<dbReference type="InterPro" id="IPR014143">
    <property type="entry name" value="NHEJ_ligase_prk"/>
</dbReference>
<dbReference type="Gene3D" id="3.30.470.30">
    <property type="entry name" value="DNA ligase/mRNA capping enzyme"/>
    <property type="match status" value="1"/>
</dbReference>
<dbReference type="InterPro" id="IPR014144">
    <property type="entry name" value="LigD_PE_domain"/>
</dbReference>
<dbReference type="EMBL" id="LANJ01000046">
    <property type="protein sequence ID" value="KKC35258.1"/>
    <property type="molecule type" value="Genomic_DNA"/>
</dbReference>
<dbReference type="InterPro" id="IPR033651">
    <property type="entry name" value="PaeLigD_Pol-like"/>
</dbReference>
<dbReference type="NCBIfam" id="TIGR02779">
    <property type="entry name" value="NHEJ_ligase_lig"/>
    <property type="match status" value="1"/>
</dbReference>
<dbReference type="GO" id="GO:0046872">
    <property type="term" value="F:metal ion binding"/>
    <property type="evidence" value="ECO:0007669"/>
    <property type="project" value="UniProtKB-KW"/>
</dbReference>
<keyword evidence="17" id="KW-0464">Manganese</keyword>
<dbReference type="PANTHER" id="PTHR42705">
    <property type="entry name" value="BIFUNCTIONAL NON-HOMOLOGOUS END JOINING PROTEIN LIGD"/>
    <property type="match status" value="1"/>
</dbReference>
<evidence type="ECO:0000256" key="1">
    <source>
        <dbReference type="ARBA" id="ARBA00001936"/>
    </source>
</evidence>
<dbReference type="NCBIfam" id="TIGR02778">
    <property type="entry name" value="ligD_pol"/>
    <property type="match status" value="1"/>
</dbReference>
<dbReference type="NCBIfam" id="TIGR02776">
    <property type="entry name" value="NHEJ_ligase_prk"/>
    <property type="match status" value="1"/>
</dbReference>
<dbReference type="AlphaFoldDB" id="A0A0F5Q2W5"/>
<dbReference type="Pfam" id="PF21686">
    <property type="entry name" value="LigD_Prim-Pol"/>
    <property type="match status" value="1"/>
</dbReference>
<keyword evidence="3 23" id="KW-0436">Ligase</keyword>
<dbReference type="GO" id="GO:0003910">
    <property type="term" value="F:DNA ligase (ATP) activity"/>
    <property type="evidence" value="ECO:0007669"/>
    <property type="project" value="UniProtKB-EC"/>
</dbReference>
<dbReference type="RefSeq" id="WP_046138982.1">
    <property type="nucleotide sequence ID" value="NZ_LANJ01000046.1"/>
</dbReference>
<dbReference type="InterPro" id="IPR052171">
    <property type="entry name" value="NHEJ_LigD"/>
</dbReference>
<evidence type="ECO:0000256" key="7">
    <source>
        <dbReference type="ARBA" id="ARBA00022723"/>
    </source>
</evidence>
<evidence type="ECO:0000256" key="10">
    <source>
        <dbReference type="ARBA" id="ARBA00022801"/>
    </source>
</evidence>
<keyword evidence="16" id="KW-0234">DNA repair</keyword>
<evidence type="ECO:0000256" key="15">
    <source>
        <dbReference type="ARBA" id="ARBA00023172"/>
    </source>
</evidence>
<evidence type="ECO:0000256" key="17">
    <source>
        <dbReference type="ARBA" id="ARBA00023211"/>
    </source>
</evidence>
<comment type="catalytic activity">
    <reaction evidence="20">
        <text>ATP + (deoxyribonucleotide)n-3'-hydroxyl + 5'-phospho-(deoxyribonucleotide)m = (deoxyribonucleotide)n+m + AMP + diphosphate.</text>
        <dbReference type="EC" id="6.5.1.1"/>
    </reaction>
</comment>
<evidence type="ECO:0000256" key="16">
    <source>
        <dbReference type="ARBA" id="ARBA00023204"/>
    </source>
</evidence>
<dbReference type="InterPro" id="IPR012309">
    <property type="entry name" value="DNA_ligase_ATP-dep_C"/>
</dbReference>
<evidence type="ECO:0000256" key="4">
    <source>
        <dbReference type="ARBA" id="ARBA00022679"/>
    </source>
</evidence>
<dbReference type="GO" id="GO:0006310">
    <property type="term" value="P:DNA recombination"/>
    <property type="evidence" value="ECO:0007669"/>
    <property type="project" value="UniProtKB-KW"/>
</dbReference>
<dbReference type="CDD" id="cd04862">
    <property type="entry name" value="PaeLigD_Pol_like"/>
    <property type="match status" value="1"/>
</dbReference>
<dbReference type="STRING" id="1293439.WH87_16800"/>
<dbReference type="PANTHER" id="PTHR42705:SF2">
    <property type="entry name" value="BIFUNCTIONAL NON-HOMOLOGOUS END JOINING PROTEIN LIGD"/>
    <property type="match status" value="1"/>
</dbReference>
<evidence type="ECO:0000256" key="12">
    <source>
        <dbReference type="ARBA" id="ARBA00022840"/>
    </source>
</evidence>
<dbReference type="GO" id="GO:0006281">
    <property type="term" value="P:DNA repair"/>
    <property type="evidence" value="ECO:0007669"/>
    <property type="project" value="UniProtKB-KW"/>
</dbReference>
<dbReference type="OrthoDB" id="9802472at2"/>
<dbReference type="GO" id="GO:0005524">
    <property type="term" value="F:ATP binding"/>
    <property type="evidence" value="ECO:0007669"/>
    <property type="project" value="UniProtKB-KW"/>
</dbReference>
<dbReference type="GO" id="GO:0003677">
    <property type="term" value="F:DNA binding"/>
    <property type="evidence" value="ECO:0007669"/>
    <property type="project" value="UniProtKB-KW"/>
</dbReference>
<dbReference type="SUPFAM" id="SSF50249">
    <property type="entry name" value="Nucleic acid-binding proteins"/>
    <property type="match status" value="1"/>
</dbReference>
<dbReference type="SUPFAM" id="SSF56091">
    <property type="entry name" value="DNA ligase/mRNA capping enzyme, catalytic domain"/>
    <property type="match status" value="1"/>
</dbReference>
<keyword evidence="11" id="KW-0269">Exonuclease</keyword>
<protein>
    <recommendedName>
        <fullName evidence="2">DNA ligase (ATP)</fullName>
        <ecNumber evidence="2">6.5.1.1</ecNumber>
    </recommendedName>
    <alternativeName>
        <fullName evidence="19">NHEJ DNA polymerase</fullName>
    </alternativeName>
</protein>
<dbReference type="InterPro" id="IPR014146">
    <property type="entry name" value="LigD_ligase_dom"/>
</dbReference>
<keyword evidence="13" id="KW-0239">DNA-directed DNA polymerase</keyword>
<keyword evidence="18" id="KW-0511">Multifunctional enzyme</keyword>
<feature type="domain" description="ATP-dependent DNA ligase family profile" evidence="22">
    <location>
        <begin position="327"/>
        <end position="461"/>
    </location>
</feature>
<comment type="caution">
    <text evidence="23">The sequence shown here is derived from an EMBL/GenBank/DDBJ whole genome shotgun (WGS) entry which is preliminary data.</text>
</comment>
<keyword evidence="24" id="KW-1185">Reference proteome</keyword>
<evidence type="ECO:0000313" key="23">
    <source>
        <dbReference type="EMBL" id="KKC35258.1"/>
    </source>
</evidence>
<keyword evidence="12" id="KW-0067">ATP-binding</keyword>
<evidence type="ECO:0000256" key="21">
    <source>
        <dbReference type="SAM" id="MobiDB-lite"/>
    </source>
</evidence>
<dbReference type="InterPro" id="IPR012340">
    <property type="entry name" value="NA-bd_OB-fold"/>
</dbReference>
<evidence type="ECO:0000256" key="9">
    <source>
        <dbReference type="ARBA" id="ARBA00022763"/>
    </source>
</evidence>
<dbReference type="PATRIC" id="fig|1293439.3.peg.3428"/>
<keyword evidence="6" id="KW-0540">Nuclease</keyword>
<dbReference type="GO" id="GO:0003887">
    <property type="term" value="F:DNA-directed DNA polymerase activity"/>
    <property type="evidence" value="ECO:0007669"/>
    <property type="project" value="UniProtKB-KW"/>
</dbReference>
<accession>A0A0F5Q2W5</accession>
<keyword evidence="4" id="KW-0808">Transferase</keyword>
<dbReference type="NCBIfam" id="NF004628">
    <property type="entry name" value="PRK05972.1"/>
    <property type="match status" value="1"/>
</dbReference>
<keyword evidence="7" id="KW-0479">Metal-binding</keyword>
<dbReference type="Pfam" id="PF04679">
    <property type="entry name" value="DNA_ligase_A_C"/>
    <property type="match status" value="1"/>
</dbReference>
<evidence type="ECO:0000256" key="6">
    <source>
        <dbReference type="ARBA" id="ARBA00022722"/>
    </source>
</evidence>
<dbReference type="InterPro" id="IPR012310">
    <property type="entry name" value="DNA_ligase_ATP-dep_cent"/>
</dbReference>
<evidence type="ECO:0000256" key="18">
    <source>
        <dbReference type="ARBA" id="ARBA00023268"/>
    </source>
</evidence>
<sequence>MAAKSTDLLQEYRTKRDFAKTSEPAGSAGAEGAAGGRFVVQKHDATRLHFDFRIEMDGVLKSWAVMRGPSDNPEDKRLAVRVEDHPVEYGTFEGTIPKGEYGGGTVMLWDEGTWEPINDPHRGLAEGDLKMRIHGQRMKGEWVLVHMKGRDTKRKTGADRENWLLIKHRDDYARDHDSLTETFIKSVSTGRDFDGIAKGLKAKKASPTPTKAVWHSDPDKAPPKAKKVRPVGDLPAFQSPQLATLVDSVPEGADWVFEMKYDGYRCMAAVAGGTVRLFTRTGLDWTDTFGAMVAPLAALTNGTALIDGEICAFDDKGRTDFSTLKDALSDGGPLVFFAFDLLELDGKDLTGLPLLERKDKLETLLGATDKASPIQFSSHVSGNGQKVFDAICAAGHEGVIAKRADAPYRGERNKSWLKIKCSKRQEFVIAGWSPSAKRKSFASLLLGTWEGKKLVYRGRVGTGFSEDVAEALQNQLKELTRDSSPFVEVPAAIARTAKWVTPKLVAEIGYAEFTPDGILRHPSFIGLREDKPAKEVAVEEPTTASGDVGVDAAAAVGVKLTSPERVIYPGQGVTKGDLVAYYAAVADAMLPYVARRPLSLLRCPQGHAQYCFFQKHDTGGFPDAMKSLMITEKDGSKEDYFYVEDLAGLIAGTQMNVLEWHLWGARNKDIEKPERIIFDIDPDEGLGFDAVKSAAKDIGALLEEVGLKSYPLVSGGKGVHVIAPLVPKAEWPVVKEFCKTVAQLLAEREPDRFTANLSKAKRKGKLFVDYLRNERGSTAIAPWSSRSRDKAPAAVPVSWAELERVTSADQFGLAEAAERAGDADPWTGYFEVTQTIGKALTDKLPD</sequence>
<reference evidence="23 24" key="1">
    <citation type="submission" date="2015-03" db="EMBL/GenBank/DDBJ databases">
        <authorList>
            <person name="Lepp D."/>
            <person name="Hassan Y.I."/>
            <person name="Li X.-Z."/>
            <person name="Zhou T."/>
        </authorList>
    </citation>
    <scope>NUCLEOTIDE SEQUENCE [LARGE SCALE GENOMIC DNA]</scope>
    <source>
        <strain evidence="23 24">E84</strain>
    </source>
</reference>
<dbReference type="InterPro" id="IPR014145">
    <property type="entry name" value="LigD_pol_dom"/>
</dbReference>
<evidence type="ECO:0000313" key="24">
    <source>
        <dbReference type="Proteomes" id="UP000033411"/>
    </source>
</evidence>
<keyword evidence="9" id="KW-0227">DNA damage</keyword>
<evidence type="ECO:0000256" key="3">
    <source>
        <dbReference type="ARBA" id="ARBA00022598"/>
    </source>
</evidence>
<keyword evidence="14" id="KW-0238">DNA-binding</keyword>
<evidence type="ECO:0000256" key="13">
    <source>
        <dbReference type="ARBA" id="ARBA00022932"/>
    </source>
</evidence>
<gene>
    <name evidence="23" type="ORF">WH87_16800</name>
</gene>
<keyword evidence="15" id="KW-0233">DNA recombination</keyword>
<evidence type="ECO:0000256" key="19">
    <source>
        <dbReference type="ARBA" id="ARBA00029943"/>
    </source>
</evidence>
<evidence type="ECO:0000256" key="5">
    <source>
        <dbReference type="ARBA" id="ARBA00022695"/>
    </source>
</evidence>
<evidence type="ECO:0000256" key="8">
    <source>
        <dbReference type="ARBA" id="ARBA00022741"/>
    </source>
</evidence>
<comment type="cofactor">
    <cofactor evidence="1">
        <name>Mn(2+)</name>
        <dbReference type="ChEBI" id="CHEBI:29035"/>
    </cofactor>
</comment>
<dbReference type="EC" id="6.5.1.1" evidence="2"/>